<organism evidence="1">
    <name type="scientific">Vibrio alginolyticus</name>
    <dbReference type="NCBI Taxonomy" id="663"/>
    <lineage>
        <taxon>Bacteria</taxon>
        <taxon>Pseudomonadati</taxon>
        <taxon>Pseudomonadota</taxon>
        <taxon>Gammaproteobacteria</taxon>
        <taxon>Vibrionales</taxon>
        <taxon>Vibrionaceae</taxon>
        <taxon>Vibrio</taxon>
    </lineage>
</organism>
<name>A0A1W6U4Z7_VIBAL</name>
<dbReference type="EMBL" id="CP017902">
    <property type="protein sequence ID" value="ARP18054.1"/>
    <property type="molecule type" value="Genomic_DNA"/>
</dbReference>
<reference evidence="1" key="1">
    <citation type="submission" date="2016-10" db="EMBL/GenBank/DDBJ databases">
        <title>The High Quality Genome of Vibrio alginolyticus K01M1.</title>
        <authorList>
            <person name="Wendling C."/>
            <person name="Chibani C.M."/>
            <person name="Hertel R."/>
            <person name="Sproer C."/>
            <person name="Bunk B."/>
            <person name="Overmann J."/>
            <person name="Roth O."/>
            <person name="Liesegang H."/>
        </authorList>
    </citation>
    <scope>NUCLEOTIDE SEQUENCE</scope>
    <source>
        <strain evidence="1">K05K4</strain>
    </source>
</reference>
<accession>A0A1W6U4Z7</accession>
<sequence length="46" mass="5425">MPDPDTEIKRQLPLGSIGEIYRIKTKRTCLFYDSEVCEVTHKKHTF</sequence>
<gene>
    <name evidence="1" type="ORF">K05K4_12160</name>
</gene>
<protein>
    <submittedName>
        <fullName evidence="1">Uncharacterized protein</fullName>
    </submittedName>
</protein>
<proteinExistence type="predicted"/>
<dbReference type="AlphaFoldDB" id="A0A1W6U4Z7"/>
<evidence type="ECO:0000313" key="1">
    <source>
        <dbReference type="EMBL" id="ARP18054.1"/>
    </source>
</evidence>